<dbReference type="PANTHER" id="PTHR42760:SF133">
    <property type="entry name" value="3-OXOACYL-[ACYL-CARRIER-PROTEIN] REDUCTASE"/>
    <property type="match status" value="1"/>
</dbReference>
<keyword evidence="3" id="KW-0969">Cilium</keyword>
<keyword evidence="3" id="KW-0966">Cell projection</keyword>
<keyword evidence="2 3" id="KW-0560">Oxidoreductase</keyword>
<sequence>MLKDKVIVITGGAGKLGKEFVKSVAMNEAVAIIADIDENLAINVKNNILKEIENVKNDSKTEPKTAKIDTIKLDITSKDSLNLAIETLHNKYKKIDALVNNAYPRTKNWGKKAFFELDYDDIAKNLSMHLGGYILTSQEFARYFKNQGFGNIVSISSIMGVYAPKFENYIGTNMQSPIEYSVIKAGIIHMSRYLGKFLKDTGIRSNVIAPGGILENQPESFLKAYRKCCVSKGMLDAKDLCGTLIYLLSDLSEFVSGQTIIVDDGWGL</sequence>
<dbReference type="OrthoDB" id="5359522at2"/>
<dbReference type="AlphaFoldDB" id="A0A381DJ72"/>
<dbReference type="GeneID" id="93091348"/>
<dbReference type="PRINTS" id="PR00081">
    <property type="entry name" value="GDHRDH"/>
</dbReference>
<dbReference type="Pfam" id="PF13561">
    <property type="entry name" value="adh_short_C2"/>
    <property type="match status" value="1"/>
</dbReference>
<dbReference type="SUPFAM" id="SSF51735">
    <property type="entry name" value="NAD(P)-binding Rossmann-fold domains"/>
    <property type="match status" value="1"/>
</dbReference>
<keyword evidence="4" id="KW-1185">Reference proteome</keyword>
<dbReference type="EMBL" id="UFVD01000001">
    <property type="protein sequence ID" value="SUX10716.1"/>
    <property type="molecule type" value="Genomic_DNA"/>
</dbReference>
<reference evidence="3 4" key="1">
    <citation type="submission" date="2018-06" db="EMBL/GenBank/DDBJ databases">
        <authorList>
            <consortium name="Pathogen Informatics"/>
            <person name="Doyle S."/>
        </authorList>
    </citation>
    <scope>NUCLEOTIDE SEQUENCE [LARGE SCALE GENOMIC DNA]</scope>
    <source>
        <strain evidence="3 4">NCTC12475</strain>
    </source>
</reference>
<dbReference type="PRINTS" id="PR00080">
    <property type="entry name" value="SDRFAMILY"/>
</dbReference>
<dbReference type="Gene3D" id="3.40.50.720">
    <property type="entry name" value="NAD(P)-binding Rossmann-like Domain"/>
    <property type="match status" value="1"/>
</dbReference>
<accession>A0A381DJ72</accession>
<evidence type="ECO:0000256" key="2">
    <source>
        <dbReference type="ARBA" id="ARBA00023002"/>
    </source>
</evidence>
<protein>
    <submittedName>
        <fullName evidence="3">Flagellin modification protein A</fullName>
        <ecNumber evidence="3">1.1.1.100</ecNumber>
    </submittedName>
</protein>
<dbReference type="GO" id="GO:0004316">
    <property type="term" value="F:3-oxoacyl-[acyl-carrier-protein] reductase (NADPH) activity"/>
    <property type="evidence" value="ECO:0007669"/>
    <property type="project" value="UniProtKB-EC"/>
</dbReference>
<name>A0A381DJ72_9BACT</name>
<dbReference type="Proteomes" id="UP000254920">
    <property type="component" value="Unassembled WGS sequence"/>
</dbReference>
<evidence type="ECO:0000313" key="4">
    <source>
        <dbReference type="Proteomes" id="UP000254920"/>
    </source>
</evidence>
<dbReference type="STRING" id="32024.GCA_000788295_01828"/>
<keyword evidence="3" id="KW-0282">Flagellum</keyword>
<dbReference type="NCBIfam" id="NF006619">
    <property type="entry name" value="PRK09186.1"/>
    <property type="match status" value="1"/>
</dbReference>
<dbReference type="InterPro" id="IPR036291">
    <property type="entry name" value="NAD(P)-bd_dom_sf"/>
</dbReference>
<dbReference type="PANTHER" id="PTHR42760">
    <property type="entry name" value="SHORT-CHAIN DEHYDROGENASES/REDUCTASES FAMILY MEMBER"/>
    <property type="match status" value="1"/>
</dbReference>
<dbReference type="EC" id="1.1.1.100" evidence="3"/>
<organism evidence="3 4">
    <name type="scientific">Campylobacter sputorum subsp. sputorum</name>
    <dbReference type="NCBI Taxonomy" id="32024"/>
    <lineage>
        <taxon>Bacteria</taxon>
        <taxon>Pseudomonadati</taxon>
        <taxon>Campylobacterota</taxon>
        <taxon>Epsilonproteobacteria</taxon>
        <taxon>Campylobacterales</taxon>
        <taxon>Campylobacteraceae</taxon>
        <taxon>Campylobacter</taxon>
    </lineage>
</organism>
<comment type="similarity">
    <text evidence="1">Belongs to the short-chain dehydrogenases/reductases (SDR) family.</text>
</comment>
<evidence type="ECO:0000256" key="1">
    <source>
        <dbReference type="ARBA" id="ARBA00006484"/>
    </source>
</evidence>
<gene>
    <name evidence="3" type="primary">ptmA</name>
    <name evidence="3" type="ORF">NCTC12475_00923</name>
</gene>
<dbReference type="RefSeq" id="WP_089183097.1">
    <property type="nucleotide sequence ID" value="NZ_CP043427.1"/>
</dbReference>
<evidence type="ECO:0000313" key="3">
    <source>
        <dbReference type="EMBL" id="SUX10716.1"/>
    </source>
</evidence>
<proteinExistence type="inferred from homology"/>
<dbReference type="InterPro" id="IPR002347">
    <property type="entry name" value="SDR_fam"/>
</dbReference>